<comment type="caution">
    <text evidence="13">The sequence shown here is derived from an EMBL/GenBank/DDBJ whole genome shotgun (WGS) entry which is preliminary data.</text>
</comment>
<evidence type="ECO:0000259" key="10">
    <source>
        <dbReference type="Pfam" id="PF01743"/>
    </source>
</evidence>
<dbReference type="Gene3D" id="1.10.3090.10">
    <property type="entry name" value="cca-adding enzyme, domain 2"/>
    <property type="match status" value="1"/>
</dbReference>
<keyword evidence="7" id="KW-0460">Magnesium</keyword>
<evidence type="ECO:0000256" key="2">
    <source>
        <dbReference type="ARBA" id="ARBA00022679"/>
    </source>
</evidence>
<keyword evidence="8 9" id="KW-0694">RNA-binding</keyword>
<keyword evidence="4 13" id="KW-0548">Nucleotidyltransferase</keyword>
<evidence type="ECO:0000259" key="12">
    <source>
        <dbReference type="Pfam" id="PF13735"/>
    </source>
</evidence>
<dbReference type="InterPro" id="IPR043519">
    <property type="entry name" value="NT_sf"/>
</dbReference>
<dbReference type="Gene3D" id="3.30.460.10">
    <property type="entry name" value="Beta Polymerase, domain 2"/>
    <property type="match status" value="1"/>
</dbReference>
<feature type="domain" description="tRNA nucleotidyltransferase/poly(A) polymerase RNA and SrmB- binding" evidence="11">
    <location>
        <begin position="175"/>
        <end position="235"/>
    </location>
</feature>
<reference evidence="13 14" key="1">
    <citation type="submission" date="2024-03" db="EMBL/GenBank/DDBJ databases">
        <title>Human intestinal bacterial collection.</title>
        <authorList>
            <person name="Pauvert C."/>
            <person name="Hitch T.C.A."/>
            <person name="Clavel T."/>
        </authorList>
    </citation>
    <scope>NUCLEOTIDE SEQUENCE [LARGE SCALE GENOMIC DNA]</scope>
    <source>
        <strain evidence="13 14">CLA-AA-H255</strain>
    </source>
</reference>
<evidence type="ECO:0000256" key="9">
    <source>
        <dbReference type="RuleBase" id="RU003953"/>
    </source>
</evidence>
<dbReference type="PROSITE" id="PS51257">
    <property type="entry name" value="PROKAR_LIPOPROTEIN"/>
    <property type="match status" value="1"/>
</dbReference>
<gene>
    <name evidence="13" type="ORF">WMO14_12060</name>
</gene>
<evidence type="ECO:0000256" key="4">
    <source>
        <dbReference type="ARBA" id="ARBA00022695"/>
    </source>
</evidence>
<comment type="cofactor">
    <cofactor evidence="1">
        <name>Mg(2+)</name>
        <dbReference type="ChEBI" id="CHEBI:18420"/>
    </cofactor>
</comment>
<evidence type="ECO:0000256" key="3">
    <source>
        <dbReference type="ARBA" id="ARBA00022694"/>
    </source>
</evidence>
<dbReference type="PANTHER" id="PTHR46173">
    <property type="entry name" value="CCA TRNA NUCLEOTIDYLTRANSFERASE 1, MITOCHONDRIAL"/>
    <property type="match status" value="1"/>
</dbReference>
<keyword evidence="2 9" id="KW-0808">Transferase</keyword>
<evidence type="ECO:0000259" key="11">
    <source>
        <dbReference type="Pfam" id="PF12627"/>
    </source>
</evidence>
<dbReference type="InterPro" id="IPR032810">
    <property type="entry name" value="CCA-adding_enz_C"/>
</dbReference>
<evidence type="ECO:0000256" key="6">
    <source>
        <dbReference type="ARBA" id="ARBA00022741"/>
    </source>
</evidence>
<proteinExistence type="inferred from homology"/>
<dbReference type="SUPFAM" id="SSF81301">
    <property type="entry name" value="Nucleotidyltransferase"/>
    <property type="match status" value="1"/>
</dbReference>
<feature type="domain" description="Poly A polymerase head" evidence="10">
    <location>
        <begin position="28"/>
        <end position="147"/>
    </location>
</feature>
<evidence type="ECO:0000256" key="1">
    <source>
        <dbReference type="ARBA" id="ARBA00001946"/>
    </source>
</evidence>
<dbReference type="NCBIfam" id="NF009814">
    <property type="entry name" value="PRK13299.1"/>
    <property type="match status" value="1"/>
</dbReference>
<dbReference type="EC" id="2.7.7.72" evidence="13"/>
<dbReference type="EMBL" id="JBBMER010000010">
    <property type="protein sequence ID" value="MEQ2380592.1"/>
    <property type="molecule type" value="Genomic_DNA"/>
</dbReference>
<dbReference type="Pfam" id="PF01743">
    <property type="entry name" value="PolyA_pol"/>
    <property type="match status" value="1"/>
</dbReference>
<dbReference type="SUPFAM" id="SSF81891">
    <property type="entry name" value="Poly A polymerase C-terminal region-like"/>
    <property type="match status" value="1"/>
</dbReference>
<organism evidence="13 14">
    <name type="scientific">[Lactobacillus] rogosae</name>
    <dbReference type="NCBI Taxonomy" id="706562"/>
    <lineage>
        <taxon>Bacteria</taxon>
        <taxon>Bacillati</taxon>
        <taxon>Bacillota</taxon>
        <taxon>Clostridia</taxon>
        <taxon>Lachnospirales</taxon>
        <taxon>Lachnospiraceae</taxon>
        <taxon>Lachnospira</taxon>
    </lineage>
</organism>
<dbReference type="InterPro" id="IPR050264">
    <property type="entry name" value="Bact_CCA-adding_enz_type3_sf"/>
</dbReference>
<dbReference type="RefSeq" id="WP_349153904.1">
    <property type="nucleotide sequence ID" value="NZ_JBBMER010000010.1"/>
</dbReference>
<keyword evidence="3" id="KW-0819">tRNA processing</keyword>
<evidence type="ECO:0000256" key="8">
    <source>
        <dbReference type="ARBA" id="ARBA00022884"/>
    </source>
</evidence>
<sequence length="418" mass="47209">MDYSNFKIDMPNDVDFIINTIKSHGHQAYAVGGCVRDSIMGLTPNDWDITTSALPSDIKEYFNKTIDTGIEHGTVTVMLHNVGYEVTTYRIDGEYKDGRHPSSVEFSDRLTDDLCRRDFTINAMAYNNVTGLVDEYGGIDDINNRIIKCVGNPIERFTEDALRMMRAIRFSAQLGFTIEPDTFKAIEKLNRNIDKVSMERVCVELKKTLLSDNPDYCSLYATTGLFNNILPVIADNLTGRYAKKLLLTCKYTDNELPLRLAAILFVCSPDEARTALRNLRMDNKTIDTVVKILTYTPLHIDETEPAVREALHQCGRDIFMLVIRLQRASIKASEEITFISNPAKYNHLNKLQRMADDILERGDCFTIKDLDITGVDLIEYGLKGAEIGNTLNTLLDIVIENPKLNDKATLIALLDNLK</sequence>
<comment type="similarity">
    <text evidence="9">Belongs to the tRNA nucleotidyltransferase/poly(A) polymerase family.</text>
</comment>
<dbReference type="CDD" id="cd05398">
    <property type="entry name" value="NT_ClassII-CCAase"/>
    <property type="match status" value="1"/>
</dbReference>
<protein>
    <submittedName>
        <fullName evidence="13">CCA tRNA nucleotidyltransferase</fullName>
        <ecNumber evidence="13">2.7.7.72</ecNumber>
    </submittedName>
</protein>
<dbReference type="Proteomes" id="UP001442364">
    <property type="component" value="Unassembled WGS sequence"/>
</dbReference>
<evidence type="ECO:0000313" key="13">
    <source>
        <dbReference type="EMBL" id="MEQ2380592.1"/>
    </source>
</evidence>
<evidence type="ECO:0000256" key="7">
    <source>
        <dbReference type="ARBA" id="ARBA00022842"/>
    </source>
</evidence>
<dbReference type="Pfam" id="PF12627">
    <property type="entry name" value="PolyA_pol_RNAbd"/>
    <property type="match status" value="1"/>
</dbReference>
<name>A0ABV1BXW7_9FIRM</name>
<dbReference type="GO" id="GO:0004810">
    <property type="term" value="F:CCA tRNA nucleotidyltransferase activity"/>
    <property type="evidence" value="ECO:0007669"/>
    <property type="project" value="UniProtKB-EC"/>
</dbReference>
<accession>A0ABV1BXW7</accession>
<keyword evidence="5" id="KW-0479">Metal-binding</keyword>
<feature type="domain" description="CCA-adding enzyme C-terminal" evidence="12">
    <location>
        <begin position="262"/>
        <end position="412"/>
    </location>
</feature>
<dbReference type="InterPro" id="IPR002646">
    <property type="entry name" value="PolA_pol_head_dom"/>
</dbReference>
<dbReference type="InterPro" id="IPR032828">
    <property type="entry name" value="PolyA_RNA-bd"/>
</dbReference>
<dbReference type="Pfam" id="PF13735">
    <property type="entry name" value="tRNA_NucTran2_2"/>
    <property type="match status" value="1"/>
</dbReference>
<evidence type="ECO:0000256" key="5">
    <source>
        <dbReference type="ARBA" id="ARBA00022723"/>
    </source>
</evidence>
<keyword evidence="14" id="KW-1185">Reference proteome</keyword>
<evidence type="ECO:0000313" key="14">
    <source>
        <dbReference type="Proteomes" id="UP001442364"/>
    </source>
</evidence>
<dbReference type="PANTHER" id="PTHR46173:SF1">
    <property type="entry name" value="CCA TRNA NUCLEOTIDYLTRANSFERASE 1, MITOCHONDRIAL"/>
    <property type="match status" value="1"/>
</dbReference>
<keyword evidence="6" id="KW-0547">Nucleotide-binding</keyword>